<dbReference type="PANTHER" id="PTHR47877">
    <property type="entry name" value="LATE EMBRYOGENESIS ABUNDANT DOMAIN-CONTAINING PROTEIN / LEA DOMAIN-CONTAINING PROTEIN"/>
    <property type="match status" value="1"/>
</dbReference>
<dbReference type="AlphaFoldDB" id="A0A9P0Z6W7"/>
<feature type="compositionally biased region" description="Basic and acidic residues" evidence="1">
    <location>
        <begin position="37"/>
        <end position="60"/>
    </location>
</feature>
<feature type="compositionally biased region" description="Basic and acidic residues" evidence="1">
    <location>
        <begin position="384"/>
        <end position="412"/>
    </location>
</feature>
<gene>
    <name evidence="2" type="ORF">CEURO_LOCUS10711</name>
</gene>
<evidence type="ECO:0008006" key="4">
    <source>
        <dbReference type="Google" id="ProtNLM"/>
    </source>
</evidence>
<evidence type="ECO:0000256" key="1">
    <source>
        <dbReference type="SAM" id="MobiDB-lite"/>
    </source>
</evidence>
<feature type="compositionally biased region" description="Polar residues" evidence="1">
    <location>
        <begin position="26"/>
        <end position="35"/>
    </location>
</feature>
<proteinExistence type="predicted"/>
<feature type="compositionally biased region" description="Basic and acidic residues" evidence="1">
    <location>
        <begin position="7"/>
        <end position="20"/>
    </location>
</feature>
<feature type="region of interest" description="Disordered" evidence="1">
    <location>
        <begin position="1"/>
        <end position="136"/>
    </location>
</feature>
<accession>A0A9P0Z6W7</accession>
<feature type="compositionally biased region" description="Basic and acidic residues" evidence="1">
    <location>
        <begin position="118"/>
        <end position="129"/>
    </location>
</feature>
<name>A0A9P0Z6W7_CUSEU</name>
<feature type="region of interest" description="Disordered" evidence="1">
    <location>
        <begin position="334"/>
        <end position="426"/>
    </location>
</feature>
<feature type="compositionally biased region" description="Basic and acidic residues" evidence="1">
    <location>
        <begin position="341"/>
        <end position="351"/>
    </location>
</feature>
<comment type="caution">
    <text evidence="2">The sequence shown here is derived from an EMBL/GenBank/DDBJ whole genome shotgun (WGS) entry which is preliminary data.</text>
</comment>
<evidence type="ECO:0000313" key="3">
    <source>
        <dbReference type="Proteomes" id="UP001152484"/>
    </source>
</evidence>
<keyword evidence="3" id="KW-1185">Reference proteome</keyword>
<protein>
    <recommendedName>
        <fullName evidence="4">Seed biotin-containing protein SBP65</fullName>
    </recommendedName>
</protein>
<dbReference type="OrthoDB" id="1907061at2759"/>
<dbReference type="GO" id="GO:0009631">
    <property type="term" value="P:cold acclimation"/>
    <property type="evidence" value="ECO:0007669"/>
    <property type="project" value="TreeGrafter"/>
</dbReference>
<dbReference type="EMBL" id="CAMAPE010000020">
    <property type="protein sequence ID" value="CAH9089080.1"/>
    <property type="molecule type" value="Genomic_DNA"/>
</dbReference>
<evidence type="ECO:0000313" key="2">
    <source>
        <dbReference type="EMBL" id="CAH9089080.1"/>
    </source>
</evidence>
<dbReference type="Proteomes" id="UP001152484">
    <property type="component" value="Unassembled WGS sequence"/>
</dbReference>
<reference evidence="2" key="1">
    <citation type="submission" date="2022-07" db="EMBL/GenBank/DDBJ databases">
        <authorList>
            <person name="Macas J."/>
            <person name="Novak P."/>
            <person name="Neumann P."/>
        </authorList>
    </citation>
    <scope>NUCLEOTIDE SEQUENCE</scope>
</reference>
<dbReference type="PANTHER" id="PTHR47877:SF3">
    <property type="entry name" value="LATE EMBRYOGENESIS ABUNDANT DOMAIN-CONTAINING PROTEIN _ LEA DOMAIN-CONTAINING PROTEIN"/>
    <property type="match status" value="1"/>
</dbReference>
<organism evidence="2 3">
    <name type="scientific">Cuscuta europaea</name>
    <name type="common">European dodder</name>
    <dbReference type="NCBI Taxonomy" id="41803"/>
    <lineage>
        <taxon>Eukaryota</taxon>
        <taxon>Viridiplantae</taxon>
        <taxon>Streptophyta</taxon>
        <taxon>Embryophyta</taxon>
        <taxon>Tracheophyta</taxon>
        <taxon>Spermatophyta</taxon>
        <taxon>Magnoliopsida</taxon>
        <taxon>eudicotyledons</taxon>
        <taxon>Gunneridae</taxon>
        <taxon>Pentapetalae</taxon>
        <taxon>asterids</taxon>
        <taxon>lamiids</taxon>
        <taxon>Solanales</taxon>
        <taxon>Convolvulaceae</taxon>
        <taxon>Cuscuteae</taxon>
        <taxon>Cuscuta</taxon>
        <taxon>Cuscuta subgen. Cuscuta</taxon>
    </lineage>
</organism>
<dbReference type="GO" id="GO:0005829">
    <property type="term" value="C:cytosol"/>
    <property type="evidence" value="ECO:0007669"/>
    <property type="project" value="TreeGrafter"/>
</dbReference>
<sequence length="454" mass="47325">MASHFESLADKSSETAHDIHPAAFSVTETVVTTQPEDAGKDAGKEREVRPGHAQHKDRAAHNAAQPVKVGGLEFSSGGQNITEKDHQQFSASHHQPFEEKPVGVKFYAGGRDQGGETNKNRGSLEEIGKSRQTAQQNSIDALRIAQEKYEKAKESATHVVGSAGELAGKAKNTALQKGQEAFEMTKDYTVPRTEQARETLTKAGDVAKDYTLQAKDRGAEMGKNASSFTGQKAAAAKDTTVETGKVAAQYAGKVAETVKDKATVVGWEAARFTAERAADATNLAAGVAVTVAGYAGQTAVAAKDVVAGAGKSAAGYAGDKLAAAKDYVVSAEESAAQYAARKKEEAQREAQAKAAQRKAAKPDQKSTDSKGGSGGGSKFSGSETKQERGSAGETGTRRREPVGREKEEHDGGKGSGGGGGVLQAIGETIVEIGQTTKELVIGSPDQPRSLGPEE</sequence>